<dbReference type="InterPro" id="IPR001094">
    <property type="entry name" value="Flavdoxin-like"/>
</dbReference>
<feature type="domain" description="FAD-binding FR-type" evidence="15">
    <location>
        <begin position="342"/>
        <end position="581"/>
    </location>
</feature>
<dbReference type="GO" id="GO:0005829">
    <property type="term" value="C:cytosol"/>
    <property type="evidence" value="ECO:0007669"/>
    <property type="project" value="TreeGrafter"/>
</dbReference>
<evidence type="ECO:0000259" key="15">
    <source>
        <dbReference type="PROSITE" id="PS51384"/>
    </source>
</evidence>
<evidence type="ECO:0000256" key="7">
    <source>
        <dbReference type="ARBA" id="ARBA00022827"/>
    </source>
</evidence>
<evidence type="ECO:0000256" key="10">
    <source>
        <dbReference type="ARBA" id="ARBA00023167"/>
    </source>
</evidence>
<dbReference type="AlphaFoldDB" id="A0A830H7F8"/>
<keyword evidence="3" id="KW-0028">Amino-acid biosynthesis</keyword>
<proteinExistence type="predicted"/>
<evidence type="ECO:0000259" key="14">
    <source>
        <dbReference type="PROSITE" id="PS50902"/>
    </source>
</evidence>
<dbReference type="InterPro" id="IPR008254">
    <property type="entry name" value="Flavodoxin/NO_synth"/>
</dbReference>
<dbReference type="PRINTS" id="PR00369">
    <property type="entry name" value="FLAVODOXIN"/>
</dbReference>
<dbReference type="PROSITE" id="PS50902">
    <property type="entry name" value="FLAVODOXIN_LIKE"/>
    <property type="match status" value="1"/>
</dbReference>
<dbReference type="InterPro" id="IPR017938">
    <property type="entry name" value="Riboflavin_synthase-like_b-brl"/>
</dbReference>
<dbReference type="Pfam" id="PF00175">
    <property type="entry name" value="NAD_binding_1"/>
    <property type="match status" value="1"/>
</dbReference>
<dbReference type="Gene3D" id="2.40.30.10">
    <property type="entry name" value="Translation factors"/>
    <property type="match status" value="1"/>
</dbReference>
<dbReference type="EMBL" id="BNJQ01000004">
    <property type="protein sequence ID" value="GHP03156.1"/>
    <property type="molecule type" value="Genomic_DNA"/>
</dbReference>
<protein>
    <recommendedName>
        <fullName evidence="12">Methionine synthase reductase</fullName>
        <ecNumber evidence="11">1.16.1.8</ecNumber>
    </recommendedName>
</protein>
<evidence type="ECO:0000256" key="11">
    <source>
        <dbReference type="ARBA" id="ARBA00039088"/>
    </source>
</evidence>
<dbReference type="SUPFAM" id="SSF52343">
    <property type="entry name" value="Ferredoxin reductase-like, C-terminal NADP-linked domain"/>
    <property type="match status" value="1"/>
</dbReference>
<keyword evidence="4" id="KW-0285">Flavoprotein</keyword>
<dbReference type="SUPFAM" id="SSF63380">
    <property type="entry name" value="Riboflavin synthase domain-like"/>
    <property type="match status" value="1"/>
</dbReference>
<dbReference type="FunFam" id="3.40.50.80:FF:000001">
    <property type="entry name" value="NADPH--cytochrome P450 reductase 1"/>
    <property type="match status" value="1"/>
</dbReference>
<dbReference type="GO" id="GO:0050660">
    <property type="term" value="F:flavin adenine dinucleotide binding"/>
    <property type="evidence" value="ECO:0007669"/>
    <property type="project" value="TreeGrafter"/>
</dbReference>
<organism evidence="16 17">
    <name type="scientific">Pycnococcus provasolii</name>
    <dbReference type="NCBI Taxonomy" id="41880"/>
    <lineage>
        <taxon>Eukaryota</taxon>
        <taxon>Viridiplantae</taxon>
        <taxon>Chlorophyta</taxon>
        <taxon>Pseudoscourfieldiophyceae</taxon>
        <taxon>Pseudoscourfieldiales</taxon>
        <taxon>Pycnococcaceae</taxon>
        <taxon>Pycnococcus</taxon>
    </lineage>
</organism>
<dbReference type="InterPro" id="IPR029039">
    <property type="entry name" value="Flavoprotein-like_sf"/>
</dbReference>
<dbReference type="Pfam" id="PF00667">
    <property type="entry name" value="FAD_binding_1"/>
    <property type="match status" value="1"/>
</dbReference>
<dbReference type="InterPro" id="IPR023173">
    <property type="entry name" value="NADPH_Cyt_P450_Rdtase_alpha"/>
</dbReference>
<dbReference type="InterPro" id="IPR039261">
    <property type="entry name" value="FNR_nucleotide-bd"/>
</dbReference>
<dbReference type="EC" id="1.16.1.8" evidence="11"/>
<dbReference type="InterPro" id="IPR017927">
    <property type="entry name" value="FAD-bd_FR_type"/>
</dbReference>
<evidence type="ECO:0000256" key="4">
    <source>
        <dbReference type="ARBA" id="ARBA00022630"/>
    </source>
</evidence>
<reference evidence="16" key="1">
    <citation type="submission" date="2020-10" db="EMBL/GenBank/DDBJ databases">
        <title>Unveiling of a novel bifunctional photoreceptor, Dualchrome1, isolated from a cosmopolitan green alga.</title>
        <authorList>
            <person name="Suzuki S."/>
            <person name="Kawachi M."/>
        </authorList>
    </citation>
    <scope>NUCLEOTIDE SEQUENCE</scope>
    <source>
        <strain evidence="16">NIES 2893</strain>
    </source>
</reference>
<comment type="cofactor">
    <cofactor evidence="1">
        <name>FMN</name>
        <dbReference type="ChEBI" id="CHEBI:58210"/>
    </cofactor>
</comment>
<evidence type="ECO:0000256" key="9">
    <source>
        <dbReference type="ARBA" id="ARBA00023002"/>
    </source>
</evidence>
<dbReference type="GO" id="GO:0030586">
    <property type="term" value="F:[methionine synthase] reductase (NADPH) activity"/>
    <property type="evidence" value="ECO:0007669"/>
    <property type="project" value="UniProtKB-EC"/>
</dbReference>
<dbReference type="SUPFAM" id="SSF52218">
    <property type="entry name" value="Flavoproteins"/>
    <property type="match status" value="1"/>
</dbReference>
<evidence type="ECO:0000256" key="6">
    <source>
        <dbReference type="ARBA" id="ARBA00022691"/>
    </source>
</evidence>
<feature type="region of interest" description="Disordered" evidence="13">
    <location>
        <begin position="22"/>
        <end position="87"/>
    </location>
</feature>
<dbReference type="Gene3D" id="1.20.990.10">
    <property type="entry name" value="NADPH-cytochrome p450 Reductase, Chain A, domain 3"/>
    <property type="match status" value="1"/>
</dbReference>
<keyword evidence="7" id="KW-0274">FAD</keyword>
<dbReference type="GO" id="GO:0010181">
    <property type="term" value="F:FMN binding"/>
    <property type="evidence" value="ECO:0007669"/>
    <property type="project" value="InterPro"/>
</dbReference>
<gene>
    <name evidence="16" type="ORF">PPROV_000191100</name>
</gene>
<dbReference type="OrthoDB" id="1856718at2759"/>
<dbReference type="InterPro" id="IPR003097">
    <property type="entry name" value="CysJ-like_FAD-binding"/>
</dbReference>
<keyword evidence="5" id="KW-0288">FMN</keyword>
<accession>A0A830H7F8</accession>
<evidence type="ECO:0000256" key="5">
    <source>
        <dbReference type="ARBA" id="ARBA00022643"/>
    </source>
</evidence>
<comment type="cofactor">
    <cofactor evidence="2">
        <name>FAD</name>
        <dbReference type="ChEBI" id="CHEBI:57692"/>
    </cofactor>
</comment>
<feature type="domain" description="Flavodoxin-like" evidence="14">
    <location>
        <begin position="119"/>
        <end position="264"/>
    </location>
</feature>
<evidence type="ECO:0000256" key="1">
    <source>
        <dbReference type="ARBA" id="ARBA00001917"/>
    </source>
</evidence>
<dbReference type="PROSITE" id="PS51384">
    <property type="entry name" value="FAD_FR"/>
    <property type="match status" value="1"/>
</dbReference>
<dbReference type="Proteomes" id="UP000660262">
    <property type="component" value="Unassembled WGS sequence"/>
</dbReference>
<feature type="compositionally biased region" description="Low complexity" evidence="13">
    <location>
        <begin position="63"/>
        <end position="87"/>
    </location>
</feature>
<keyword evidence="8" id="KW-0521">NADP</keyword>
<evidence type="ECO:0000256" key="13">
    <source>
        <dbReference type="SAM" id="MobiDB-lite"/>
    </source>
</evidence>
<dbReference type="InterPro" id="IPR001709">
    <property type="entry name" value="Flavoprot_Pyr_Nucl_cyt_Rdtase"/>
</dbReference>
<feature type="compositionally biased region" description="Low complexity" evidence="13">
    <location>
        <begin position="40"/>
        <end position="53"/>
    </location>
</feature>
<dbReference type="PRINTS" id="PR00371">
    <property type="entry name" value="FPNCR"/>
</dbReference>
<dbReference type="Gene3D" id="3.40.50.360">
    <property type="match status" value="1"/>
</dbReference>
<dbReference type="InterPro" id="IPR001433">
    <property type="entry name" value="OxRdtase_FAD/NAD-bd"/>
</dbReference>
<comment type="caution">
    <text evidence="16">The sequence shown here is derived from an EMBL/GenBank/DDBJ whole genome shotgun (WGS) entry which is preliminary data.</text>
</comment>
<dbReference type="GO" id="GO:0009086">
    <property type="term" value="P:methionine biosynthetic process"/>
    <property type="evidence" value="ECO:0007669"/>
    <property type="project" value="UniProtKB-KW"/>
</dbReference>
<dbReference type="PANTHER" id="PTHR19384:SF84">
    <property type="entry name" value="METHIONINE SYNTHASE REDUCTASE"/>
    <property type="match status" value="1"/>
</dbReference>
<dbReference type="GO" id="GO:0050667">
    <property type="term" value="P:homocysteine metabolic process"/>
    <property type="evidence" value="ECO:0007669"/>
    <property type="project" value="TreeGrafter"/>
</dbReference>
<keyword evidence="6" id="KW-0949">S-adenosyl-L-methionine</keyword>
<evidence type="ECO:0000256" key="12">
    <source>
        <dbReference type="ARBA" id="ARBA00040659"/>
    </source>
</evidence>
<evidence type="ECO:0000313" key="16">
    <source>
        <dbReference type="EMBL" id="GHP03156.1"/>
    </source>
</evidence>
<evidence type="ECO:0000313" key="17">
    <source>
        <dbReference type="Proteomes" id="UP000660262"/>
    </source>
</evidence>
<keyword evidence="9" id="KW-0560">Oxidoreductase</keyword>
<dbReference type="PANTHER" id="PTHR19384">
    <property type="entry name" value="NITRIC OXIDE SYNTHASE-RELATED"/>
    <property type="match status" value="1"/>
</dbReference>
<name>A0A830H7F8_9CHLO</name>
<dbReference type="Gene3D" id="3.40.50.80">
    <property type="entry name" value="Nucleotide-binding domain of ferredoxin-NADP reductase (FNR) module"/>
    <property type="match status" value="1"/>
</dbReference>
<dbReference type="Pfam" id="PF00258">
    <property type="entry name" value="Flavodoxin_1"/>
    <property type="match status" value="1"/>
</dbReference>
<evidence type="ECO:0000256" key="3">
    <source>
        <dbReference type="ARBA" id="ARBA00022605"/>
    </source>
</evidence>
<keyword evidence="10" id="KW-0486">Methionine biosynthesis</keyword>
<evidence type="ECO:0000256" key="2">
    <source>
        <dbReference type="ARBA" id="ARBA00001974"/>
    </source>
</evidence>
<sequence length="748" mass="78285">MGLGGVSLVVGGLVGGFLLRRKKIKAKKPSTPSGSANTEGVATSPGSASSVGSVGAGAGAGANHGAQASSSQSSAPAPAPASAPAATGGSALLAQMKARRAAQSSSAKKSSSNLKAKPVFVLYASQTGTCREIAKNLAAEASTKGFQAKALDMREVNFDNLSVATHPVLVLVTSSTGDGDPPDNAAKLYTKVRKKRPASEKPFAGIKYTSLGLGDSNYTRFMHVPRQFNKKFADLGAESFYKSVEADEVDGIEPIIEAWTEDLWGALTFVVTGEKPAGAGDAAAAAAAALPAVAAPWPAQLPCVKWLSGTEHDTCLSTEAKAPARDAIQYRDPKGMYSPDEPFFVTAPITCRYLTAGGVKGVNGRKVMHVELDVAGSGIRYNPGDAVGVSPENDPSLVDSVLSRLGLNADATFMCEGIPHVPCPCSVRHVFSHCVDISGALKKSLVRSLAPFCKKAEERSRMAHLASKDGAKDFEKHVANHDGLLQILTAFPSCAPPLACLLDALPPLAPRLYSLTSAMCDDGERLSAALSVVEYAAKDGTSRRGVASTWLERVASASSSSSSPSGAIGVHLRKSAGFRPPVDVVGSSVIMVGPGTGVAPYRGFLKERKFALTSASADATRGDWMLFFGCRHPEEDYLYREEFEKHAADGTLTKLVTAFSRVDGQPKSYVQHRLKELGKDVNAALARGASIFVCGDGAGMAKDVRAAFADIMVTHGEMTGGEAEMALQKMVSDGRYVTEVWCDEAHDD</sequence>
<keyword evidence="17" id="KW-1185">Reference proteome</keyword>
<evidence type="ECO:0000256" key="8">
    <source>
        <dbReference type="ARBA" id="ARBA00022857"/>
    </source>
</evidence>